<evidence type="ECO:0000256" key="1">
    <source>
        <dbReference type="ARBA" id="ARBA00009995"/>
    </source>
</evidence>
<evidence type="ECO:0000256" key="3">
    <source>
        <dbReference type="ARBA" id="ARBA00022679"/>
    </source>
</evidence>
<dbReference type="RefSeq" id="XP_026730699.1">
    <property type="nucleotide sequence ID" value="XM_026874898.1"/>
</dbReference>
<evidence type="ECO:0000256" key="5">
    <source>
        <dbReference type="SAM" id="Phobius"/>
    </source>
</evidence>
<dbReference type="InterPro" id="IPR035595">
    <property type="entry name" value="UDP_glycos_trans_CS"/>
</dbReference>
<gene>
    <name evidence="7" type="primary">LOC113495897</name>
</gene>
<dbReference type="InterPro" id="IPR050271">
    <property type="entry name" value="UDP-glycosyltransferase"/>
</dbReference>
<dbReference type="SUPFAM" id="SSF53756">
    <property type="entry name" value="UDP-Glycosyltransferase/glycogen phosphorylase"/>
    <property type="match status" value="2"/>
</dbReference>
<name>A0A7E5VQZ5_TRINI</name>
<dbReference type="PANTHER" id="PTHR48043:SF114">
    <property type="entry name" value="IP04436P-RELATED"/>
    <property type="match status" value="1"/>
</dbReference>
<evidence type="ECO:0000256" key="2">
    <source>
        <dbReference type="ARBA" id="ARBA00022676"/>
    </source>
</evidence>
<organism evidence="6 7">
    <name type="scientific">Trichoplusia ni</name>
    <name type="common">Cabbage looper</name>
    <dbReference type="NCBI Taxonomy" id="7111"/>
    <lineage>
        <taxon>Eukaryota</taxon>
        <taxon>Metazoa</taxon>
        <taxon>Ecdysozoa</taxon>
        <taxon>Arthropoda</taxon>
        <taxon>Hexapoda</taxon>
        <taxon>Insecta</taxon>
        <taxon>Pterygota</taxon>
        <taxon>Neoptera</taxon>
        <taxon>Endopterygota</taxon>
        <taxon>Lepidoptera</taxon>
        <taxon>Glossata</taxon>
        <taxon>Ditrysia</taxon>
        <taxon>Noctuoidea</taxon>
        <taxon>Noctuidae</taxon>
        <taxon>Plusiinae</taxon>
        <taxon>Trichoplusia</taxon>
    </lineage>
</organism>
<keyword evidence="6" id="KW-1185">Reference proteome</keyword>
<dbReference type="KEGG" id="tnl:113495897"/>
<accession>A0A7E5VQZ5</accession>
<dbReference type="PANTHER" id="PTHR48043">
    <property type="entry name" value="EG:EG0003.4 PROTEIN-RELATED"/>
    <property type="match status" value="1"/>
</dbReference>
<keyword evidence="5" id="KW-1133">Transmembrane helix</keyword>
<evidence type="ECO:0000313" key="6">
    <source>
        <dbReference type="Proteomes" id="UP000322000"/>
    </source>
</evidence>
<dbReference type="Gene3D" id="3.40.50.2000">
    <property type="entry name" value="Glycogen Phosphorylase B"/>
    <property type="match status" value="1"/>
</dbReference>
<dbReference type="Pfam" id="PF00201">
    <property type="entry name" value="UDPGT"/>
    <property type="match status" value="2"/>
</dbReference>
<reference evidence="7" key="1">
    <citation type="submission" date="2025-08" db="UniProtKB">
        <authorList>
            <consortium name="RefSeq"/>
        </authorList>
    </citation>
    <scope>IDENTIFICATION</scope>
</reference>
<dbReference type="FunFam" id="3.40.50.2000:FF:000021">
    <property type="entry name" value="UDP-glucuronosyltransferase"/>
    <property type="match status" value="1"/>
</dbReference>
<dbReference type="InterPro" id="IPR002213">
    <property type="entry name" value="UDP_glucos_trans"/>
</dbReference>
<keyword evidence="2 4" id="KW-0328">Glycosyltransferase</keyword>
<keyword evidence="5" id="KW-0812">Transmembrane</keyword>
<dbReference type="Proteomes" id="UP000322000">
    <property type="component" value="Chromosome 7"/>
</dbReference>
<dbReference type="CDD" id="cd03784">
    <property type="entry name" value="GT1_Gtf-like"/>
    <property type="match status" value="1"/>
</dbReference>
<dbReference type="GeneID" id="113495897"/>
<dbReference type="InParanoid" id="A0A7E5VQZ5"/>
<dbReference type="OrthoDB" id="5835829at2759"/>
<keyword evidence="3 4" id="KW-0808">Transferase</keyword>
<comment type="similarity">
    <text evidence="1 4">Belongs to the UDP-glycosyltransferase family.</text>
</comment>
<protein>
    <submittedName>
        <fullName evidence="7">UDP-glucuronosyltransferase 2B30-like</fullName>
    </submittedName>
</protein>
<dbReference type="GO" id="GO:0008194">
    <property type="term" value="F:UDP-glycosyltransferase activity"/>
    <property type="evidence" value="ECO:0007669"/>
    <property type="project" value="InterPro"/>
</dbReference>
<sequence length="588" mass="66381">MQGFVLVILYFAISGDGYNILGIFPHSARSHHIYFTALVEELSRRQHNVTVINYHPMPNLPKVVRISLLGKENASVTVNTEKRLELLSISDISMAYTTAIKYKDIANRNCIKMIENKKIRKIIDLAVHFDLVIIEQFVSDCGFAIAYKLNAPTIGISAHILKPWSYSRLGAPNNPAFVPNHFFASGAKPNLFNKMKSLIVNYGMNLYYERVIQKSDQEIVNKVYPDVPPLENLGKNMSLVLINQYFPLTRPQLYSSNVIEVGGLHINNKDGLRDKGLKTFLDSAQNGVVYISFGSLASNLPRRLINSIIQLLRKSNMAFVWKTDITHWDAPKNVFIGKWMPQVALLCHPKVIGFISHSGMLSTTEAVHCGVPIVSVPLFGDQFANGRSVVESGVGVAVDVLTITEKVLEGALETILEEKLERLCNFATHLVGAQPTSTVDNLLRMCEATSEHYGWCKTLTQDDTSNIRKKKIEDSVIRLCSKNFRYQRNAKQLSGVWKDRPMSPMDTAIFWIEYVARNKGAVNMKPVTVDMTFYEYFCIDIFLLIVIVLVLVVVSLLLTAKITFFAVRRIKLFLKDRKSKYFKVMSVS</sequence>
<dbReference type="AlphaFoldDB" id="A0A7E5VQZ5"/>
<evidence type="ECO:0000313" key="7">
    <source>
        <dbReference type="RefSeq" id="XP_026730699.1"/>
    </source>
</evidence>
<proteinExistence type="inferred from homology"/>
<keyword evidence="5" id="KW-0472">Membrane</keyword>
<feature type="transmembrane region" description="Helical" evidence="5">
    <location>
        <begin position="541"/>
        <end position="567"/>
    </location>
</feature>
<evidence type="ECO:0000256" key="4">
    <source>
        <dbReference type="RuleBase" id="RU003718"/>
    </source>
</evidence>
<dbReference type="PROSITE" id="PS00375">
    <property type="entry name" value="UDPGT"/>
    <property type="match status" value="1"/>
</dbReference>